<dbReference type="Proteomes" id="UP001225933">
    <property type="component" value="Unassembled WGS sequence"/>
</dbReference>
<evidence type="ECO:0000313" key="1">
    <source>
        <dbReference type="EMBL" id="MDN4015191.1"/>
    </source>
</evidence>
<name>A0AAJ1R6V1_9FLAO</name>
<dbReference type="RefSeq" id="WP_290343727.1">
    <property type="nucleotide sequence ID" value="NZ_JAUHGV010000123.1"/>
</dbReference>
<comment type="caution">
    <text evidence="1">The sequence shown here is derived from an EMBL/GenBank/DDBJ whole genome shotgun (WGS) entry which is preliminary data.</text>
</comment>
<organism evidence="1 2">
    <name type="scientific">Chryseobacterium gambrini</name>
    <dbReference type="NCBI Taxonomy" id="373672"/>
    <lineage>
        <taxon>Bacteria</taxon>
        <taxon>Pseudomonadati</taxon>
        <taxon>Bacteroidota</taxon>
        <taxon>Flavobacteriia</taxon>
        <taxon>Flavobacteriales</taxon>
        <taxon>Weeksellaceae</taxon>
        <taxon>Chryseobacterium group</taxon>
        <taxon>Chryseobacterium</taxon>
    </lineage>
</organism>
<gene>
    <name evidence="1" type="ORF">QX233_22345</name>
</gene>
<dbReference type="AlphaFoldDB" id="A0AAJ1R6V1"/>
<feature type="non-terminal residue" evidence="1">
    <location>
        <position position="1"/>
    </location>
</feature>
<sequence>LAVEGLDKITLEFVVTNEGLLGNTDRESVFGREMTIELEDGGMTLEDVYHARGIRKFGDTEVQGV</sequence>
<reference evidence="1" key="1">
    <citation type="submission" date="2023-06" db="EMBL/GenBank/DDBJ databases">
        <title>Two Chryseobacterium gambrini strains from China.</title>
        <authorList>
            <person name="Zeng J."/>
            <person name="Wu Y."/>
        </authorList>
    </citation>
    <scope>NUCLEOTIDE SEQUENCE</scope>
    <source>
        <strain evidence="1">SQ219</strain>
    </source>
</reference>
<evidence type="ECO:0000313" key="2">
    <source>
        <dbReference type="Proteomes" id="UP001225933"/>
    </source>
</evidence>
<proteinExistence type="predicted"/>
<dbReference type="EMBL" id="JAUHGV010000123">
    <property type="protein sequence ID" value="MDN4015191.1"/>
    <property type="molecule type" value="Genomic_DNA"/>
</dbReference>
<accession>A0AAJ1R6V1</accession>
<protein>
    <submittedName>
        <fullName evidence="1">Uncharacterized protein</fullName>
    </submittedName>
</protein>